<dbReference type="PANTHER" id="PTHR12197:SF251">
    <property type="entry name" value="EG:BACR7C10.4 PROTEIN"/>
    <property type="match status" value="1"/>
</dbReference>
<feature type="domain" description="SET" evidence="5">
    <location>
        <begin position="1"/>
        <end position="260"/>
    </location>
</feature>
<protein>
    <submittedName>
        <fullName evidence="7">Uncharacterized protein</fullName>
    </submittedName>
</protein>
<dbReference type="InterPro" id="IPR001214">
    <property type="entry name" value="SET_dom"/>
</dbReference>
<keyword evidence="2 4" id="KW-0863">Zinc-finger</keyword>
<dbReference type="GO" id="GO:0005634">
    <property type="term" value="C:nucleus"/>
    <property type="evidence" value="ECO:0007669"/>
    <property type="project" value="TreeGrafter"/>
</dbReference>
<dbReference type="HOGENOM" id="CLU_018406_5_2_1"/>
<dbReference type="PANTHER" id="PTHR12197">
    <property type="entry name" value="HISTONE-LYSINE N-METHYLTRANSFERASE SMYD"/>
    <property type="match status" value="1"/>
</dbReference>
<dbReference type="AlphaFoldDB" id="A0A0D1XMF2"/>
<evidence type="ECO:0000256" key="4">
    <source>
        <dbReference type="PROSITE-ProRule" id="PRU00134"/>
    </source>
</evidence>
<evidence type="ECO:0000313" key="7">
    <source>
        <dbReference type="EMBL" id="KIW03676.1"/>
    </source>
</evidence>
<dbReference type="Gene3D" id="6.10.140.2220">
    <property type="match status" value="1"/>
</dbReference>
<dbReference type="InParanoid" id="A0A0D1XMF2"/>
<keyword evidence="3" id="KW-0862">Zinc</keyword>
<dbReference type="InterPro" id="IPR050869">
    <property type="entry name" value="H3K4_H4K5_MeTrfase"/>
</dbReference>
<dbReference type="EMBL" id="KN847543">
    <property type="protein sequence ID" value="KIW03676.1"/>
    <property type="molecule type" value="Genomic_DNA"/>
</dbReference>
<dbReference type="VEuPathDB" id="FungiDB:PV09_04997"/>
<dbReference type="OrthoDB" id="5945798at2759"/>
<dbReference type="PROSITE" id="PS50280">
    <property type="entry name" value="SET"/>
    <property type="match status" value="1"/>
</dbReference>
<dbReference type="RefSeq" id="XP_016213545.1">
    <property type="nucleotide sequence ID" value="XM_016358444.1"/>
</dbReference>
<organism evidence="7 8">
    <name type="scientific">Verruconis gallopava</name>
    <dbReference type="NCBI Taxonomy" id="253628"/>
    <lineage>
        <taxon>Eukaryota</taxon>
        <taxon>Fungi</taxon>
        <taxon>Dikarya</taxon>
        <taxon>Ascomycota</taxon>
        <taxon>Pezizomycotina</taxon>
        <taxon>Dothideomycetes</taxon>
        <taxon>Pleosporomycetidae</taxon>
        <taxon>Venturiales</taxon>
        <taxon>Sympoventuriaceae</taxon>
        <taxon>Verruconis</taxon>
    </lineage>
</organism>
<dbReference type="Gene3D" id="2.170.270.10">
    <property type="entry name" value="SET domain"/>
    <property type="match status" value="1"/>
</dbReference>
<gene>
    <name evidence="7" type="ORF">PV09_04997</name>
</gene>
<dbReference type="FunCoup" id="A0A0D1XMF2">
    <property type="interactions" value="654"/>
</dbReference>
<keyword evidence="1" id="KW-0479">Metal-binding</keyword>
<dbReference type="Proteomes" id="UP000053259">
    <property type="component" value="Unassembled WGS sequence"/>
</dbReference>
<evidence type="ECO:0000259" key="5">
    <source>
        <dbReference type="PROSITE" id="PS50280"/>
    </source>
</evidence>
<reference evidence="7 8" key="1">
    <citation type="submission" date="2015-01" db="EMBL/GenBank/DDBJ databases">
        <title>The Genome Sequence of Ochroconis gallopava CBS43764.</title>
        <authorList>
            <consortium name="The Broad Institute Genomics Platform"/>
            <person name="Cuomo C."/>
            <person name="de Hoog S."/>
            <person name="Gorbushina A."/>
            <person name="Stielow B."/>
            <person name="Teixiera M."/>
            <person name="Abouelleil A."/>
            <person name="Chapman S.B."/>
            <person name="Priest M."/>
            <person name="Young S.K."/>
            <person name="Wortman J."/>
            <person name="Nusbaum C."/>
            <person name="Birren B."/>
        </authorList>
    </citation>
    <scope>NUCLEOTIDE SEQUENCE [LARGE SCALE GENOMIC DNA]</scope>
    <source>
        <strain evidence="7 8">CBS 43764</strain>
    </source>
</reference>
<dbReference type="Pfam" id="PF01753">
    <property type="entry name" value="zf-MYND"/>
    <property type="match status" value="1"/>
</dbReference>
<dbReference type="PROSITE" id="PS50865">
    <property type="entry name" value="ZF_MYND_2"/>
    <property type="match status" value="1"/>
</dbReference>
<accession>A0A0D1XMF2</accession>
<feature type="domain" description="MYND-type" evidence="6">
    <location>
        <begin position="52"/>
        <end position="102"/>
    </location>
</feature>
<sequence>MALTESFAEIKKSGVDGRGLFASKSLKAGESIFRKARPLVAALDVPRLEDTCVNCFRTKLSEGLYDEAATLEIKKCTGCRIVAYCGKSCQSQHWKRCHKYMCKILKESQGIGPRPNENQHNSGVIFALMEIIQTRQNMRLSENDWIAMLQLKSHAKEMKAQDPRRYHEAETIAEKTLMYLNNPPDYAKDFTTLIACAILTNSLTLVAPTCDPLGLVFDPFCCLANHCCEPNAYVMMNGAEISFRPLKEISKDEEIFVSYIDSTEAISVRQSQLAKRYYFTCKCTKCARGATSPQDIFLTPTSEARQEMKNAVDNMQQEMSKAIASMKAAYNLENSQLTQGEIIDFYIRNKLSIATDLQSSSNRLEMLRHILEECQKFGQYAITRQPYAAARNEYVLECICQGEFETAWLHAVRSYIEIDPLLYPEAHNPLRVVHTFRLAKLSNFLASEPHDKIQTVIGVCSEANLAIPVLAWNCMREASQQVDKSHGADSPFTLAVKSTFNTAVAEIQNIAPGAIKQIERELGSLHPSLKKVSASLPY</sequence>
<evidence type="ECO:0000256" key="2">
    <source>
        <dbReference type="ARBA" id="ARBA00022771"/>
    </source>
</evidence>
<evidence type="ECO:0000256" key="1">
    <source>
        <dbReference type="ARBA" id="ARBA00022723"/>
    </source>
</evidence>
<dbReference type="Pfam" id="PF00856">
    <property type="entry name" value="SET"/>
    <property type="match status" value="1"/>
</dbReference>
<evidence type="ECO:0000313" key="8">
    <source>
        <dbReference type="Proteomes" id="UP000053259"/>
    </source>
</evidence>
<dbReference type="InterPro" id="IPR046341">
    <property type="entry name" value="SET_dom_sf"/>
</dbReference>
<dbReference type="STRING" id="253628.A0A0D1XMF2"/>
<evidence type="ECO:0000259" key="6">
    <source>
        <dbReference type="PROSITE" id="PS50865"/>
    </source>
</evidence>
<keyword evidence="8" id="KW-1185">Reference proteome</keyword>
<dbReference type="InterPro" id="IPR002893">
    <property type="entry name" value="Znf_MYND"/>
</dbReference>
<dbReference type="GeneID" id="27312970"/>
<dbReference type="CDD" id="cd20071">
    <property type="entry name" value="SET_SMYD"/>
    <property type="match status" value="1"/>
</dbReference>
<evidence type="ECO:0000256" key="3">
    <source>
        <dbReference type="ARBA" id="ARBA00022833"/>
    </source>
</evidence>
<name>A0A0D1XMF2_9PEZI</name>
<dbReference type="SUPFAM" id="SSF82199">
    <property type="entry name" value="SET domain"/>
    <property type="match status" value="1"/>
</dbReference>
<dbReference type="GO" id="GO:0008270">
    <property type="term" value="F:zinc ion binding"/>
    <property type="evidence" value="ECO:0007669"/>
    <property type="project" value="UniProtKB-KW"/>
</dbReference>
<proteinExistence type="predicted"/>
<dbReference type="Gene3D" id="1.10.220.160">
    <property type="match status" value="1"/>
</dbReference>